<feature type="domain" description="4Fe-4S ferredoxin-type" evidence="2">
    <location>
        <begin position="311"/>
        <end position="339"/>
    </location>
</feature>
<comment type="caution">
    <text evidence="3">The sequence shown here is derived from an EMBL/GenBank/DDBJ whole genome shotgun (WGS) entry which is preliminary data.</text>
</comment>
<dbReference type="PANTHER" id="PTHR40447:SF1">
    <property type="entry name" value="ANAEROBIC SULFITE REDUCTASE SUBUNIT A"/>
    <property type="match status" value="1"/>
</dbReference>
<accession>A0A444L7N1</accession>
<dbReference type="Gene3D" id="1.10.1060.10">
    <property type="entry name" value="Alpha-helical ferredoxin"/>
    <property type="match status" value="1"/>
</dbReference>
<evidence type="ECO:0000259" key="2">
    <source>
        <dbReference type="PROSITE" id="PS51379"/>
    </source>
</evidence>
<proteinExistence type="predicted"/>
<reference evidence="3 4" key="1">
    <citation type="submission" date="2018-12" db="EMBL/GenBank/DDBJ databases">
        <title>The complete genome of the methanogenic archaea of the candidate phylum Verstraetearchaeota, obtained from the metagenome of underground thermal water.</title>
        <authorList>
            <person name="Kadnikov V.V."/>
            <person name="Mardanov A.V."/>
            <person name="Beletsky A.V."/>
            <person name="Karnachuk O.V."/>
            <person name="Ravin N.V."/>
        </authorList>
    </citation>
    <scope>NUCLEOTIDE SEQUENCE [LARGE SCALE GENOMIC DNA]</scope>
    <source>
        <strain evidence="3">Ch88</strain>
    </source>
</reference>
<protein>
    <submittedName>
        <fullName evidence="3">Sulfhydrogenase subunit beta</fullName>
    </submittedName>
</protein>
<evidence type="ECO:0000256" key="1">
    <source>
        <dbReference type="SAM" id="MobiDB-lite"/>
    </source>
</evidence>
<dbReference type="Proteomes" id="UP000288215">
    <property type="component" value="Unassembled WGS sequence"/>
</dbReference>
<feature type="domain" description="4Fe-4S ferredoxin-type" evidence="2">
    <location>
        <begin position="230"/>
        <end position="260"/>
    </location>
</feature>
<dbReference type="InterPro" id="IPR017900">
    <property type="entry name" value="4Fe4S_Fe_S_CS"/>
</dbReference>
<dbReference type="InterPro" id="IPR009051">
    <property type="entry name" value="Helical_ferredxn"/>
</dbReference>
<name>A0A444L7N1_METS7</name>
<dbReference type="PANTHER" id="PTHR40447">
    <property type="entry name" value="ANAEROBIC SULFITE REDUCTASE SUBUNIT A"/>
    <property type="match status" value="1"/>
</dbReference>
<dbReference type="GO" id="GO:0051536">
    <property type="term" value="F:iron-sulfur cluster binding"/>
    <property type="evidence" value="ECO:0007669"/>
    <property type="project" value="InterPro"/>
</dbReference>
<dbReference type="GO" id="GO:0016491">
    <property type="term" value="F:oxidoreductase activity"/>
    <property type="evidence" value="ECO:0007669"/>
    <property type="project" value="UniProtKB-ARBA"/>
</dbReference>
<evidence type="ECO:0000313" key="4">
    <source>
        <dbReference type="Proteomes" id="UP000288215"/>
    </source>
</evidence>
<sequence length="345" mass="38361">MIRVKLGEFLRLPSILAGMGYSVVVPTEGNGVTKFECYSPDSAIDLDYVRAINAPRDFLLPDGERLYRYRSTATVTSYGLKIRFPTVEGPCPVTINAEYTAPGGRLAFFAIHPCHANSIRYLDRVMLSDPADPYYKARREGMLTVVLECEEGDDYCFCVPAGSWRAEEGYCDILVRRSGEWFLVQPISEAGREAASKLNAQEEDAGSLEGKPPKMKSSFSIRASEGEIDRAPAEGLDSCTLCAACTVTCPTCYCSDIEDRFNLVDPSNVERVRRRMSCQRKCYSMIAGGTIFLKTKEERYRWRLKHKFPFSEKAFGMSGCVGCGNCIAFCPAGIDMRKTVGRDQG</sequence>
<dbReference type="EMBL" id="RXGA01000002">
    <property type="protein sequence ID" value="RWX73592.1"/>
    <property type="molecule type" value="Genomic_DNA"/>
</dbReference>
<dbReference type="PROSITE" id="PS51379">
    <property type="entry name" value="4FE4S_FER_2"/>
    <property type="match status" value="2"/>
</dbReference>
<dbReference type="SUPFAM" id="SSF46548">
    <property type="entry name" value="alpha-helical ferredoxin"/>
    <property type="match status" value="1"/>
</dbReference>
<dbReference type="AlphaFoldDB" id="A0A444L7N1"/>
<dbReference type="PROSITE" id="PS00198">
    <property type="entry name" value="4FE4S_FER_1"/>
    <property type="match status" value="2"/>
</dbReference>
<feature type="region of interest" description="Disordered" evidence="1">
    <location>
        <begin position="194"/>
        <end position="216"/>
    </location>
</feature>
<gene>
    <name evidence="3" type="ORF">Metus_0371</name>
</gene>
<evidence type="ECO:0000313" key="3">
    <source>
        <dbReference type="EMBL" id="RWX73592.1"/>
    </source>
</evidence>
<dbReference type="InterPro" id="IPR017896">
    <property type="entry name" value="4Fe4S_Fe-S-bd"/>
</dbReference>
<dbReference type="Pfam" id="PF17179">
    <property type="entry name" value="Fer4_22"/>
    <property type="match status" value="1"/>
</dbReference>
<organism evidence="3 4">
    <name type="scientific">Methanosuratincola subterraneus</name>
    <dbReference type="NCBI Taxonomy" id="2593994"/>
    <lineage>
        <taxon>Archaea</taxon>
        <taxon>Thermoproteota</taxon>
        <taxon>Methanosuratincolia</taxon>
        <taxon>Candidatus Methanomethylicales</taxon>
        <taxon>Candidatus Methanomethylicaceae</taxon>
        <taxon>Candidatus Methanosuratincola (ex Vanwonterghem et al. 2016)</taxon>
    </lineage>
</organism>